<name>A0ABN7VQQ3_GIGMA</name>
<accession>A0ABN7VQQ3</accession>
<feature type="compositionally biased region" description="Basic and acidic residues" evidence="1">
    <location>
        <begin position="13"/>
        <end position="22"/>
    </location>
</feature>
<protein>
    <submittedName>
        <fullName evidence="2">40491_t:CDS:1</fullName>
    </submittedName>
</protein>
<sequence>MLPINRPNSRFMHFKDKQRENSRCPPQGRIGISIENDQDQNESVAGWEERTTKQSR</sequence>
<dbReference type="Proteomes" id="UP000789901">
    <property type="component" value="Unassembled WGS sequence"/>
</dbReference>
<dbReference type="EMBL" id="CAJVQB010020203">
    <property type="protein sequence ID" value="CAG8793804.1"/>
    <property type="molecule type" value="Genomic_DNA"/>
</dbReference>
<feature type="non-terminal residue" evidence="2">
    <location>
        <position position="56"/>
    </location>
</feature>
<gene>
    <name evidence="2" type="ORF">GMARGA_LOCUS21669</name>
</gene>
<feature type="region of interest" description="Disordered" evidence="1">
    <location>
        <begin position="1"/>
        <end position="56"/>
    </location>
</feature>
<comment type="caution">
    <text evidence="2">The sequence shown here is derived from an EMBL/GenBank/DDBJ whole genome shotgun (WGS) entry which is preliminary data.</text>
</comment>
<keyword evidence="3" id="KW-1185">Reference proteome</keyword>
<evidence type="ECO:0000313" key="3">
    <source>
        <dbReference type="Proteomes" id="UP000789901"/>
    </source>
</evidence>
<proteinExistence type="predicted"/>
<evidence type="ECO:0000256" key="1">
    <source>
        <dbReference type="SAM" id="MobiDB-lite"/>
    </source>
</evidence>
<feature type="compositionally biased region" description="Basic and acidic residues" evidence="1">
    <location>
        <begin position="47"/>
        <end position="56"/>
    </location>
</feature>
<organism evidence="2 3">
    <name type="scientific">Gigaspora margarita</name>
    <dbReference type="NCBI Taxonomy" id="4874"/>
    <lineage>
        <taxon>Eukaryota</taxon>
        <taxon>Fungi</taxon>
        <taxon>Fungi incertae sedis</taxon>
        <taxon>Mucoromycota</taxon>
        <taxon>Glomeromycotina</taxon>
        <taxon>Glomeromycetes</taxon>
        <taxon>Diversisporales</taxon>
        <taxon>Gigasporaceae</taxon>
        <taxon>Gigaspora</taxon>
    </lineage>
</organism>
<reference evidence="2 3" key="1">
    <citation type="submission" date="2021-06" db="EMBL/GenBank/DDBJ databases">
        <authorList>
            <person name="Kallberg Y."/>
            <person name="Tangrot J."/>
            <person name="Rosling A."/>
        </authorList>
    </citation>
    <scope>NUCLEOTIDE SEQUENCE [LARGE SCALE GENOMIC DNA]</scope>
    <source>
        <strain evidence="2 3">120-4 pot B 10/14</strain>
    </source>
</reference>
<evidence type="ECO:0000313" key="2">
    <source>
        <dbReference type="EMBL" id="CAG8793804.1"/>
    </source>
</evidence>